<comment type="caution">
    <text evidence="2">The sequence shown here is derived from an EMBL/GenBank/DDBJ whole genome shotgun (WGS) entry which is preliminary data.</text>
</comment>
<keyword evidence="1" id="KW-0812">Transmembrane</keyword>
<gene>
    <name evidence="2" type="ORF">DN068_12220</name>
</gene>
<protein>
    <submittedName>
        <fullName evidence="2">Uncharacterized protein</fullName>
    </submittedName>
</protein>
<feature type="transmembrane region" description="Helical" evidence="1">
    <location>
        <begin position="222"/>
        <end position="250"/>
    </location>
</feature>
<evidence type="ECO:0000256" key="1">
    <source>
        <dbReference type="SAM" id="Phobius"/>
    </source>
</evidence>
<evidence type="ECO:0000313" key="2">
    <source>
        <dbReference type="EMBL" id="PZF72624.1"/>
    </source>
</evidence>
<dbReference type="OrthoDB" id="116741at2"/>
<name>A0A2W2AXA9_9BACT</name>
<sequence length="449" mass="52008">MSTQKSVTVIVPIKPSKVDDLRKHLLRLRNDTRSANGTQPDATSLKAIEAFQQLADTVHYFRWTILDESSVNGDLTPPQLVFTSNFDESPDSLLLRLIADLYEPLVAIYDYCIDFPQRASSSSDETVNTDLHVHKIFDYLKQNAVKSAAYYIGSPGRTVVDIKQQEGLRDFLRKHLNSHDFKGRSAREVHQSLRNAAQSATGEDKQPLFPWLKKTSMPTRKWPYIVIPLLPILIGPAIILAVAMLMWAIWLQLFHERRDRPITLMRSQLDEAHMATLETYEDYYFQNQFSQVLAVKPGWMRLVTLKFLLFVTNFLSRIHFVKGKLMGIPTIHFAKWIFIDDNKRVFFSSNFDGSWQQYLCDFIDKCGKGLSAVFSNTQLFPKTWMLIFEGAYDEEHFLAWSRLTEIDTQVWYSAYPNLSIKNINNNGHIYAELMRDLDENKAKAFLKRF</sequence>
<keyword evidence="1" id="KW-1133">Transmembrane helix</keyword>
<evidence type="ECO:0000313" key="3">
    <source>
        <dbReference type="Proteomes" id="UP000248745"/>
    </source>
</evidence>
<proteinExistence type="predicted"/>
<dbReference type="Proteomes" id="UP000248745">
    <property type="component" value="Unassembled WGS sequence"/>
</dbReference>
<organism evidence="2 3">
    <name type="scientific">Taibaiella soli</name>
    <dbReference type="NCBI Taxonomy" id="1649169"/>
    <lineage>
        <taxon>Bacteria</taxon>
        <taxon>Pseudomonadati</taxon>
        <taxon>Bacteroidota</taxon>
        <taxon>Chitinophagia</taxon>
        <taxon>Chitinophagales</taxon>
        <taxon>Chitinophagaceae</taxon>
        <taxon>Taibaiella</taxon>
    </lineage>
</organism>
<dbReference type="AlphaFoldDB" id="A0A2W2AXA9"/>
<keyword evidence="1" id="KW-0472">Membrane</keyword>
<keyword evidence="3" id="KW-1185">Reference proteome</keyword>
<reference evidence="2 3" key="1">
    <citation type="submission" date="2018-06" db="EMBL/GenBank/DDBJ databases">
        <title>Mucibacter soli gen. nov., sp. nov., a new member of the family Chitinophagaceae producing mucin.</title>
        <authorList>
            <person name="Kim M.-K."/>
            <person name="Park S."/>
            <person name="Kim T.-S."/>
            <person name="Joung Y."/>
            <person name="Han J.-H."/>
            <person name="Kim S.B."/>
        </authorList>
    </citation>
    <scope>NUCLEOTIDE SEQUENCE [LARGE SCALE GENOMIC DNA]</scope>
    <source>
        <strain evidence="2 3">R1-15</strain>
    </source>
</reference>
<dbReference type="RefSeq" id="WP_110999215.1">
    <property type="nucleotide sequence ID" value="NZ_QKTW01000017.1"/>
</dbReference>
<accession>A0A2W2AXA9</accession>
<dbReference type="EMBL" id="QKTW01000017">
    <property type="protein sequence ID" value="PZF72624.1"/>
    <property type="molecule type" value="Genomic_DNA"/>
</dbReference>